<name>A0A8J8T913_HALGN</name>
<accession>A0A8J8T913</accession>
<dbReference type="AlphaFoldDB" id="A0A8J8T913"/>
<evidence type="ECO:0000313" key="2">
    <source>
        <dbReference type="EMBL" id="TNV85788.1"/>
    </source>
</evidence>
<feature type="region of interest" description="Disordered" evidence="1">
    <location>
        <begin position="368"/>
        <end position="433"/>
    </location>
</feature>
<comment type="caution">
    <text evidence="2">The sequence shown here is derived from an EMBL/GenBank/DDBJ whole genome shotgun (WGS) entry which is preliminary data.</text>
</comment>
<dbReference type="EMBL" id="RRYP01001548">
    <property type="protein sequence ID" value="TNV85788.1"/>
    <property type="molecule type" value="Genomic_DNA"/>
</dbReference>
<feature type="compositionally biased region" description="Basic residues" evidence="1">
    <location>
        <begin position="423"/>
        <end position="433"/>
    </location>
</feature>
<keyword evidence="3" id="KW-1185">Reference proteome</keyword>
<gene>
    <name evidence="2" type="ORF">FGO68_gene17637</name>
</gene>
<reference evidence="2" key="1">
    <citation type="submission" date="2019-06" db="EMBL/GenBank/DDBJ databases">
        <authorList>
            <person name="Zheng W."/>
        </authorList>
    </citation>
    <scope>NUCLEOTIDE SEQUENCE</scope>
    <source>
        <strain evidence="2">QDHG01</strain>
    </source>
</reference>
<evidence type="ECO:0000256" key="1">
    <source>
        <dbReference type="SAM" id="MobiDB-lite"/>
    </source>
</evidence>
<sequence length="433" mass="49791">MKAKLKQPRSTSRSMPKVEIIKDKKTSLTRLKHKIKIVDESEYGKHVLKKDKSVGKHVQFSQPKLSTASQQTNRTEQKMYNVDLSAAHADGVHPVFPFPILQFEEEDNMSAWERVIKSAILPSPHVMPIPLDKMLQQQNKQSEYLSKVMEDFTYGRRISRNSAHSSIKSTMKLKLQRLEEQRQERLTLKNLHERKAASICGNRDLTMLEKQAELNSTVARAPFLPLSEVDLMEMEIEFKRQNSHGPFNYYMSKAQQLAKYQKLQISMIDIQEAEKLLKVEQEHNMQKNEQINKINEGTEMEERENRRHRQKNALLLRAYNTNSDEDEYDAYSDGKGSNDSFAKDYVIPPKVIEIEKQLLLDEMIKNAEHHGNPPQKSSPFKSFGMPKILGKKLGESHAKSKKGARGTDQSVQKKPDPRAARGTAKKKVQNTNA</sequence>
<organism evidence="2 3">
    <name type="scientific">Halteria grandinella</name>
    <dbReference type="NCBI Taxonomy" id="5974"/>
    <lineage>
        <taxon>Eukaryota</taxon>
        <taxon>Sar</taxon>
        <taxon>Alveolata</taxon>
        <taxon>Ciliophora</taxon>
        <taxon>Intramacronucleata</taxon>
        <taxon>Spirotrichea</taxon>
        <taxon>Stichotrichia</taxon>
        <taxon>Sporadotrichida</taxon>
        <taxon>Halteriidae</taxon>
        <taxon>Halteria</taxon>
    </lineage>
</organism>
<proteinExistence type="predicted"/>
<protein>
    <submittedName>
        <fullName evidence="2">Uncharacterized protein</fullName>
    </submittedName>
</protein>
<dbReference type="Proteomes" id="UP000785679">
    <property type="component" value="Unassembled WGS sequence"/>
</dbReference>
<evidence type="ECO:0000313" key="3">
    <source>
        <dbReference type="Proteomes" id="UP000785679"/>
    </source>
</evidence>